<gene>
    <name evidence="1" type="ORF">SAMN04487884_1519</name>
</gene>
<reference evidence="1 2" key="1">
    <citation type="submission" date="2016-10" db="EMBL/GenBank/DDBJ databases">
        <authorList>
            <person name="de Groot N.N."/>
        </authorList>
    </citation>
    <scope>NUCLEOTIDE SEQUENCE [LARGE SCALE GENOMIC DNA]</scope>
    <source>
        <strain evidence="1 2">AR40</strain>
    </source>
</reference>
<evidence type="ECO:0000313" key="1">
    <source>
        <dbReference type="EMBL" id="SES43107.1"/>
    </source>
</evidence>
<accession>A0A1H9XB49</accession>
<name>A0A1H9XB49_BUTFI</name>
<dbReference type="AlphaFoldDB" id="A0A1H9XB49"/>
<sequence length="145" mass="16923">MQTGTSDSNSALGISSTYKQVFFSDDEFVFQILDPILYMFERMNIPRKEAIKIHGSHYERKEYKVGQLLEEYYDLDTIVEVYNKEGELLIKENALNILVLNYLSDCEILDYYDNCYADQSISITPKGVIIPVLYDEIYERLCIKS</sequence>
<evidence type="ECO:0000313" key="2">
    <source>
        <dbReference type="Proteomes" id="UP000182584"/>
    </source>
</evidence>
<dbReference type="Proteomes" id="UP000182584">
    <property type="component" value="Unassembled WGS sequence"/>
</dbReference>
<dbReference type="EMBL" id="FOGJ01000051">
    <property type="protein sequence ID" value="SES43107.1"/>
    <property type="molecule type" value="Genomic_DNA"/>
</dbReference>
<protein>
    <submittedName>
        <fullName evidence="1">Uncharacterized protein</fullName>
    </submittedName>
</protein>
<proteinExistence type="predicted"/>
<organism evidence="1 2">
    <name type="scientific">Butyrivibrio fibrisolvens</name>
    <dbReference type="NCBI Taxonomy" id="831"/>
    <lineage>
        <taxon>Bacteria</taxon>
        <taxon>Bacillati</taxon>
        <taxon>Bacillota</taxon>
        <taxon>Clostridia</taxon>
        <taxon>Lachnospirales</taxon>
        <taxon>Lachnospiraceae</taxon>
        <taxon>Butyrivibrio</taxon>
    </lineage>
</organism>